<dbReference type="PANTHER" id="PTHR44858">
    <property type="entry name" value="TETRATRICOPEPTIDE REPEAT PROTEIN 6"/>
    <property type="match status" value="1"/>
</dbReference>
<dbReference type="eggNOG" id="COG3063">
    <property type="taxonomic scope" value="Bacteria"/>
</dbReference>
<dbReference type="SUPFAM" id="SSF48452">
    <property type="entry name" value="TPR-like"/>
    <property type="match status" value="1"/>
</dbReference>
<dbReference type="Proteomes" id="UP000008139">
    <property type="component" value="Chromosome"/>
</dbReference>
<dbReference type="STRING" id="760142.Hipma_0256"/>
<keyword evidence="6" id="KW-1185">Reference proteome</keyword>
<dbReference type="InterPro" id="IPR019734">
    <property type="entry name" value="TPR_rpt"/>
</dbReference>
<dbReference type="PROSITE" id="PS51257">
    <property type="entry name" value="PROKAR_LIPOPROTEIN"/>
    <property type="match status" value="1"/>
</dbReference>
<feature type="chain" id="PRO_5003281564" evidence="4">
    <location>
        <begin position="27"/>
        <end position="269"/>
    </location>
</feature>
<evidence type="ECO:0000256" key="4">
    <source>
        <dbReference type="SAM" id="SignalP"/>
    </source>
</evidence>
<organism evidence="5 6">
    <name type="scientific">Hippea maritima (strain ATCC 700847 / DSM 10411 / MH2)</name>
    <dbReference type="NCBI Taxonomy" id="760142"/>
    <lineage>
        <taxon>Bacteria</taxon>
        <taxon>Pseudomonadati</taxon>
        <taxon>Campylobacterota</taxon>
        <taxon>Desulfurellia</taxon>
        <taxon>Desulfurellales</taxon>
        <taxon>Hippeaceae</taxon>
        <taxon>Hippea</taxon>
    </lineage>
</organism>
<feature type="repeat" description="TPR" evidence="3">
    <location>
        <begin position="78"/>
        <end position="111"/>
    </location>
</feature>
<reference evidence="6" key="2">
    <citation type="submission" date="2011-03" db="EMBL/GenBank/DDBJ databases">
        <title>The complete genome of Hippea maritima DSM 10411.</title>
        <authorList>
            <consortium name="US DOE Joint Genome Institute (JGI-PGF)"/>
            <person name="Lucas S."/>
            <person name="Copeland A."/>
            <person name="Lapidus A."/>
            <person name="Bruce D."/>
            <person name="Goodwin L."/>
            <person name="Pitluck S."/>
            <person name="Peters L."/>
            <person name="Kyrpides N."/>
            <person name="Mavromatis K."/>
            <person name="Pagani I."/>
            <person name="Ivanova N."/>
            <person name="Mikhailova N."/>
            <person name="Lu M."/>
            <person name="Detter J.C."/>
            <person name="Tapia R."/>
            <person name="Han C."/>
            <person name="Land M."/>
            <person name="Hauser L."/>
            <person name="Markowitz V."/>
            <person name="Cheng J.-F."/>
            <person name="Hugenholtz P."/>
            <person name="Woyke T."/>
            <person name="Wu D."/>
            <person name="Spring S."/>
            <person name="Schroeder M."/>
            <person name="Brambilla E."/>
            <person name="Klenk H.-P."/>
            <person name="Eisen J.A."/>
        </authorList>
    </citation>
    <scope>NUCLEOTIDE SEQUENCE [LARGE SCALE GENOMIC DNA]</scope>
    <source>
        <strain evidence="6">ATCC 700847 / DSM 10411 / MH2</strain>
    </source>
</reference>
<dbReference type="RefSeq" id="WP_013681277.1">
    <property type="nucleotide sequence ID" value="NC_015318.1"/>
</dbReference>
<dbReference type="AlphaFoldDB" id="F2LXW8"/>
<evidence type="ECO:0000313" key="5">
    <source>
        <dbReference type="EMBL" id="AEA33233.1"/>
    </source>
</evidence>
<dbReference type="KEGG" id="hmr:Hipma_0256"/>
<dbReference type="InterPro" id="IPR011990">
    <property type="entry name" value="TPR-like_helical_dom_sf"/>
</dbReference>
<name>F2LXW8_HIPMA</name>
<dbReference type="InParanoid" id="F2LXW8"/>
<dbReference type="Gene3D" id="1.25.40.10">
    <property type="entry name" value="Tetratricopeptide repeat domain"/>
    <property type="match status" value="1"/>
</dbReference>
<dbReference type="InterPro" id="IPR050498">
    <property type="entry name" value="Ycf3"/>
</dbReference>
<gene>
    <name evidence="5" type="ordered locus">Hipma_0256</name>
</gene>
<dbReference type="EMBL" id="CP002606">
    <property type="protein sequence ID" value="AEA33233.1"/>
    <property type="molecule type" value="Genomic_DNA"/>
</dbReference>
<accession>F2LXW8</accession>
<proteinExistence type="predicted"/>
<evidence type="ECO:0000313" key="6">
    <source>
        <dbReference type="Proteomes" id="UP000008139"/>
    </source>
</evidence>
<dbReference type="Pfam" id="PF13431">
    <property type="entry name" value="TPR_17"/>
    <property type="match status" value="1"/>
</dbReference>
<keyword evidence="4" id="KW-0732">Signal</keyword>
<dbReference type="SMART" id="SM00028">
    <property type="entry name" value="TPR"/>
    <property type="match status" value="3"/>
</dbReference>
<feature type="signal peptide" evidence="4">
    <location>
        <begin position="1"/>
        <end position="26"/>
    </location>
</feature>
<reference evidence="5 6" key="1">
    <citation type="journal article" date="2011" name="Stand. Genomic Sci.">
        <title>Complete genome sequence of the thermophilic sulfur-reducer Hippea maritima type strain (MH(2)).</title>
        <authorList>
            <person name="Huntemann M."/>
            <person name="Lu M."/>
            <person name="Nolan M."/>
            <person name="Lapidus A."/>
            <person name="Lucas S."/>
            <person name="Hammon N."/>
            <person name="Deshpande S."/>
            <person name="Cheng J.F."/>
            <person name="Tapia R."/>
            <person name="Han C."/>
            <person name="Goodwin L."/>
            <person name="Pitluck S."/>
            <person name="Liolios K."/>
            <person name="Pagani I."/>
            <person name="Ivanova N."/>
            <person name="Ovchinikova G."/>
            <person name="Pati A."/>
            <person name="Chen A."/>
            <person name="Palaniappan K."/>
            <person name="Land M."/>
            <person name="Hauser L."/>
            <person name="Jeffries C.D."/>
            <person name="Detter J.C."/>
            <person name="Brambilla E.M."/>
            <person name="Rohde M."/>
            <person name="Spring S."/>
            <person name="Goker M."/>
            <person name="Woyke T."/>
            <person name="Bristow J."/>
            <person name="Eisen J.A."/>
            <person name="Markowitz V."/>
            <person name="Hugenholtz P."/>
            <person name="Kyrpides N.C."/>
            <person name="Klenk H.P."/>
            <person name="Mavromatis K."/>
        </authorList>
    </citation>
    <scope>NUCLEOTIDE SEQUENCE [LARGE SCALE GENOMIC DNA]</scope>
    <source>
        <strain evidence="6">ATCC 700847 / DSM 10411 / MH2</strain>
    </source>
</reference>
<keyword evidence="1" id="KW-0677">Repeat</keyword>
<dbReference type="OrthoDB" id="9814129at2"/>
<sequence>MKRIIHKLILVAISIAFISSCSPVNSNIKQPTENQKKIRLALIQYEMARNIILHKDYKNLSQAFTYLNQAKKVLNNDPRVYYMLAIAYKMRKNLDKYEENLKRAIQINPNFFDAYNGLGIYYFEKGQYKKALEIFTKLINNPLYPGADVAFFNRSRVYLKLKNIKAAEDDLKSAIIFSNYSNKLYYKNLISIQMANREYIKALETLMEMENRIGQSCYTITTKALCFIKLRDFKRAKDELNKIKDVSSPCALKKIKLLEEIEDDNNTNN</sequence>
<evidence type="ECO:0000256" key="3">
    <source>
        <dbReference type="PROSITE-ProRule" id="PRU00339"/>
    </source>
</evidence>
<evidence type="ECO:0000256" key="1">
    <source>
        <dbReference type="ARBA" id="ARBA00022737"/>
    </source>
</evidence>
<feature type="repeat" description="TPR" evidence="3">
    <location>
        <begin position="112"/>
        <end position="145"/>
    </location>
</feature>
<evidence type="ECO:0000256" key="2">
    <source>
        <dbReference type="ARBA" id="ARBA00022803"/>
    </source>
</evidence>
<dbReference type="PROSITE" id="PS50005">
    <property type="entry name" value="TPR"/>
    <property type="match status" value="2"/>
</dbReference>
<dbReference type="PANTHER" id="PTHR44858:SF1">
    <property type="entry name" value="UDP-N-ACETYLGLUCOSAMINE--PEPTIDE N-ACETYLGLUCOSAMINYLTRANSFERASE SPINDLY-RELATED"/>
    <property type="match status" value="1"/>
</dbReference>
<dbReference type="HOGENOM" id="CLU_1084720_0_0_7"/>
<keyword evidence="2 3" id="KW-0802">TPR repeat</keyword>
<protein>
    <submittedName>
        <fullName evidence="5">Tetratricopeptide TPR_1 repeat-containing protein</fullName>
    </submittedName>
</protein>